<evidence type="ECO:0000256" key="4">
    <source>
        <dbReference type="ARBA" id="ARBA00005250"/>
    </source>
</evidence>
<gene>
    <name evidence="14" type="primary">blaCVI</name>
</gene>
<keyword evidence="7" id="KW-0479">Metal-binding</keyword>
<dbReference type="InterPro" id="IPR001018">
    <property type="entry name" value="Beta-lactamase_class-B_CS"/>
</dbReference>
<sequence length="279" mass="30957">MASSLHARKIRTFLLSFELIVDIKMRTVFGFAGALLGLAAAACAAQGGLALKHLKGGVYVVEDGYYAKENSVVYVGAEHVTVVGATWTPDTARELARQIRAVTYKPIAEVVNPNYHPDRAGGNAYWKSIGARIVSTRQTADEMRRGWDEVVAFTRRGFPDYPALPVSLPDREHPGDFELQDGRIKAFHLGAAHTRDGIFIHFPQERVLYGNCILKQELGNLSYADLNEYPKTLERLKLSELDFDTVIAGHLDALHGPELIDHYQRLLKRQASDAAAERS</sequence>
<keyword evidence="10" id="KW-0378">Hydrolase</keyword>
<dbReference type="InterPro" id="IPR001279">
    <property type="entry name" value="Metallo-B-lactamas"/>
</dbReference>
<dbReference type="PROSITE" id="PS00744">
    <property type="entry name" value="BETA_LACTAMASE_B_2"/>
    <property type="match status" value="1"/>
</dbReference>
<reference evidence="14" key="1">
    <citation type="submission" date="2020-01" db="EMBL/GenBank/DDBJ databases">
        <authorList>
            <person name="Gomez S.A."/>
            <person name="Corso A."/>
        </authorList>
    </citation>
    <scope>NUCLEOTIDE SEQUENCE</scope>
    <source>
        <strain evidence="14">M23796</strain>
    </source>
</reference>
<evidence type="ECO:0000313" key="14">
    <source>
        <dbReference type="EMBL" id="QHN71476.1"/>
    </source>
</evidence>
<evidence type="ECO:0000256" key="9">
    <source>
        <dbReference type="ARBA" id="ARBA00022764"/>
    </source>
</evidence>
<keyword evidence="11" id="KW-0862">Zinc</keyword>
<evidence type="ECO:0000259" key="13">
    <source>
        <dbReference type="SMART" id="SM00849"/>
    </source>
</evidence>
<evidence type="ECO:0000256" key="7">
    <source>
        <dbReference type="ARBA" id="ARBA00022723"/>
    </source>
</evidence>
<proteinExistence type="inferred from homology"/>
<dbReference type="NCBIfam" id="NF038046">
    <property type="entry name" value="blaCVI"/>
    <property type="match status" value="1"/>
</dbReference>
<dbReference type="EMBL" id="MN918151">
    <property type="protein sequence ID" value="QHN71476.1"/>
    <property type="molecule type" value="Genomic_DNA"/>
</dbReference>
<comment type="subcellular location">
    <subcellularLocation>
        <location evidence="3">Periplasm</location>
    </subcellularLocation>
</comment>
<dbReference type="PANTHER" id="PTHR42951:SF4">
    <property type="entry name" value="ACYL-COENZYME A THIOESTERASE MBLAC2"/>
    <property type="match status" value="1"/>
</dbReference>
<evidence type="ECO:0000256" key="6">
    <source>
        <dbReference type="ARBA" id="ARBA00012865"/>
    </source>
</evidence>
<evidence type="ECO:0000256" key="11">
    <source>
        <dbReference type="ARBA" id="ARBA00022833"/>
    </source>
</evidence>
<dbReference type="InterPro" id="IPR050855">
    <property type="entry name" value="NDM-1-like"/>
</dbReference>
<dbReference type="EC" id="3.5.2.6" evidence="6"/>
<comment type="similarity">
    <text evidence="4">Belongs to the metallo-beta-lactamase superfamily. Class-B beta-lactamase family.</text>
</comment>
<evidence type="ECO:0000256" key="2">
    <source>
        <dbReference type="ARBA" id="ARBA00001947"/>
    </source>
</evidence>
<feature type="domain" description="Metallo-beta-lactamase" evidence="13">
    <location>
        <begin position="68"/>
        <end position="250"/>
    </location>
</feature>
<dbReference type="GO" id="GO:0008270">
    <property type="term" value="F:zinc ion binding"/>
    <property type="evidence" value="ECO:0007669"/>
    <property type="project" value="InterPro"/>
</dbReference>
<evidence type="ECO:0000256" key="10">
    <source>
        <dbReference type="ARBA" id="ARBA00022801"/>
    </source>
</evidence>
<dbReference type="InterPro" id="IPR036866">
    <property type="entry name" value="RibonucZ/Hydroxyglut_hydro"/>
</dbReference>
<evidence type="ECO:0000256" key="12">
    <source>
        <dbReference type="ARBA" id="ARBA00023251"/>
    </source>
</evidence>
<dbReference type="CARD" id="ARO:3006924">
    <property type="molecule name" value="CVI-1"/>
    <property type="mechanism identifier" value="ARO:0001004"/>
    <property type="mechanism name" value="antibiotic inactivation"/>
</dbReference>
<name>A0A6B9URS2_CHRVL</name>
<dbReference type="PANTHER" id="PTHR42951">
    <property type="entry name" value="METALLO-BETA-LACTAMASE DOMAIN-CONTAINING"/>
    <property type="match status" value="1"/>
</dbReference>
<comment type="subunit">
    <text evidence="5">Monomer.</text>
</comment>
<comment type="cofactor">
    <cofactor evidence="2">
        <name>Zn(2+)</name>
        <dbReference type="ChEBI" id="CHEBI:29105"/>
    </cofactor>
</comment>
<evidence type="ECO:0000256" key="3">
    <source>
        <dbReference type="ARBA" id="ARBA00004418"/>
    </source>
</evidence>
<keyword evidence="9" id="KW-0574">Periplasm</keyword>
<accession>A0A6B9URS2</accession>
<keyword evidence="12" id="KW-0046">Antibiotic resistance</keyword>
<evidence type="ECO:0000256" key="1">
    <source>
        <dbReference type="ARBA" id="ARBA00001526"/>
    </source>
</evidence>
<dbReference type="NCBIfam" id="NF033087">
    <property type="entry name" value="bla_subclass_B2"/>
    <property type="match status" value="1"/>
</dbReference>
<dbReference type="Pfam" id="PF00753">
    <property type="entry name" value="Lactamase_B"/>
    <property type="match status" value="1"/>
</dbReference>
<dbReference type="GO" id="GO:0008800">
    <property type="term" value="F:beta-lactamase activity"/>
    <property type="evidence" value="ECO:0007669"/>
    <property type="project" value="UniProtKB-EC"/>
</dbReference>
<dbReference type="GO" id="GO:0042597">
    <property type="term" value="C:periplasmic space"/>
    <property type="evidence" value="ECO:0007669"/>
    <property type="project" value="UniProtKB-SubCell"/>
</dbReference>
<dbReference type="GO" id="GO:0046677">
    <property type="term" value="P:response to antibiotic"/>
    <property type="evidence" value="ECO:0007669"/>
    <property type="project" value="UniProtKB-KW"/>
</dbReference>
<dbReference type="SUPFAM" id="SSF56281">
    <property type="entry name" value="Metallo-hydrolase/oxidoreductase"/>
    <property type="match status" value="1"/>
</dbReference>
<keyword evidence="8" id="KW-0732">Signal</keyword>
<dbReference type="SMART" id="SM00849">
    <property type="entry name" value="Lactamase_B"/>
    <property type="match status" value="1"/>
</dbReference>
<dbReference type="GO" id="GO:0017001">
    <property type="term" value="P:antibiotic catabolic process"/>
    <property type="evidence" value="ECO:0007669"/>
    <property type="project" value="InterPro"/>
</dbReference>
<protein>
    <recommendedName>
        <fullName evidence="6">beta-lactamase</fullName>
        <ecNumber evidence="6">3.5.2.6</ecNumber>
    </recommendedName>
</protein>
<evidence type="ECO:0000256" key="8">
    <source>
        <dbReference type="ARBA" id="ARBA00022729"/>
    </source>
</evidence>
<dbReference type="AlphaFoldDB" id="A0A6B9URS2"/>
<dbReference type="Gene3D" id="3.60.15.10">
    <property type="entry name" value="Ribonuclease Z/Hydroxyacylglutathione hydrolase-like"/>
    <property type="match status" value="1"/>
</dbReference>
<organism evidence="14">
    <name type="scientific">Chromobacterium violaceum</name>
    <dbReference type="NCBI Taxonomy" id="536"/>
    <lineage>
        <taxon>Bacteria</taxon>
        <taxon>Pseudomonadati</taxon>
        <taxon>Pseudomonadota</taxon>
        <taxon>Betaproteobacteria</taxon>
        <taxon>Neisseriales</taxon>
        <taxon>Chromobacteriaceae</taxon>
        <taxon>Chromobacterium</taxon>
    </lineage>
</organism>
<evidence type="ECO:0000256" key="5">
    <source>
        <dbReference type="ARBA" id="ARBA00011245"/>
    </source>
</evidence>
<comment type="catalytic activity">
    <reaction evidence="1">
        <text>a beta-lactam + H2O = a substituted beta-amino acid</text>
        <dbReference type="Rhea" id="RHEA:20401"/>
        <dbReference type="ChEBI" id="CHEBI:15377"/>
        <dbReference type="ChEBI" id="CHEBI:35627"/>
        <dbReference type="ChEBI" id="CHEBI:140347"/>
        <dbReference type="EC" id="3.5.2.6"/>
    </reaction>
</comment>